<dbReference type="Proteomes" id="UP000886740">
    <property type="component" value="Unassembled WGS sequence"/>
</dbReference>
<dbReference type="AlphaFoldDB" id="A0A9D1X785"/>
<dbReference type="Gene3D" id="2.70.70.10">
    <property type="entry name" value="Glucose Permease (Domain IIA)"/>
    <property type="match status" value="1"/>
</dbReference>
<dbReference type="InterPro" id="IPR016047">
    <property type="entry name" value="M23ase_b-sheet_dom"/>
</dbReference>
<dbReference type="PROSITE" id="PS51257">
    <property type="entry name" value="PROKAR_LIPOPROTEIN"/>
    <property type="match status" value="1"/>
</dbReference>
<dbReference type="GO" id="GO:0030313">
    <property type="term" value="C:cell envelope"/>
    <property type="evidence" value="ECO:0007669"/>
    <property type="project" value="UniProtKB-SubCell"/>
</dbReference>
<dbReference type="PANTHER" id="PTHR21666">
    <property type="entry name" value="PEPTIDASE-RELATED"/>
    <property type="match status" value="1"/>
</dbReference>
<organism evidence="10 11">
    <name type="scientific">Candidatus Parabacteroides intestinipullorum</name>
    <dbReference type="NCBI Taxonomy" id="2838723"/>
    <lineage>
        <taxon>Bacteria</taxon>
        <taxon>Pseudomonadati</taxon>
        <taxon>Bacteroidota</taxon>
        <taxon>Bacteroidia</taxon>
        <taxon>Bacteroidales</taxon>
        <taxon>Tannerellaceae</taxon>
        <taxon>Parabacteroides</taxon>
    </lineage>
</organism>
<gene>
    <name evidence="10" type="ORF">H9977_02195</name>
</gene>
<dbReference type="Gene3D" id="3.10.450.350">
    <property type="match status" value="1"/>
</dbReference>
<dbReference type="CDD" id="cd12797">
    <property type="entry name" value="M23_peptidase"/>
    <property type="match status" value="1"/>
</dbReference>
<dbReference type="InterPro" id="IPR050570">
    <property type="entry name" value="Cell_wall_metabolism_enzyme"/>
</dbReference>
<evidence type="ECO:0000256" key="4">
    <source>
        <dbReference type="ARBA" id="ARBA00022723"/>
    </source>
</evidence>
<evidence type="ECO:0000313" key="11">
    <source>
        <dbReference type="Proteomes" id="UP000886740"/>
    </source>
</evidence>
<dbReference type="InterPro" id="IPR045834">
    <property type="entry name" value="Csd3_N2"/>
</dbReference>
<dbReference type="GO" id="GO:0006508">
    <property type="term" value="P:proteolysis"/>
    <property type="evidence" value="ECO:0007669"/>
    <property type="project" value="UniProtKB-KW"/>
</dbReference>
<keyword evidence="3" id="KW-0645">Protease</keyword>
<keyword evidence="4" id="KW-0479">Metal-binding</keyword>
<dbReference type="InterPro" id="IPR011055">
    <property type="entry name" value="Dup_hybrid_motif"/>
</dbReference>
<evidence type="ECO:0000256" key="2">
    <source>
        <dbReference type="ARBA" id="ARBA00004196"/>
    </source>
</evidence>
<dbReference type="EMBL" id="DXEL01000021">
    <property type="protein sequence ID" value="HIX73851.1"/>
    <property type="molecule type" value="Genomic_DNA"/>
</dbReference>
<proteinExistence type="predicted"/>
<dbReference type="Pfam" id="PF19425">
    <property type="entry name" value="Csd3_N2"/>
    <property type="match status" value="1"/>
</dbReference>
<evidence type="ECO:0000259" key="9">
    <source>
        <dbReference type="Pfam" id="PF19425"/>
    </source>
</evidence>
<dbReference type="Pfam" id="PF01551">
    <property type="entry name" value="Peptidase_M23"/>
    <property type="match status" value="1"/>
</dbReference>
<dbReference type="GO" id="GO:0004222">
    <property type="term" value="F:metalloendopeptidase activity"/>
    <property type="evidence" value="ECO:0007669"/>
    <property type="project" value="TreeGrafter"/>
</dbReference>
<evidence type="ECO:0000313" key="10">
    <source>
        <dbReference type="EMBL" id="HIX73851.1"/>
    </source>
</evidence>
<keyword evidence="6" id="KW-0862">Zinc</keyword>
<name>A0A9D1X785_9BACT</name>
<evidence type="ECO:0000256" key="5">
    <source>
        <dbReference type="ARBA" id="ARBA00022801"/>
    </source>
</evidence>
<evidence type="ECO:0000256" key="1">
    <source>
        <dbReference type="ARBA" id="ARBA00001947"/>
    </source>
</evidence>
<evidence type="ECO:0000256" key="3">
    <source>
        <dbReference type="ARBA" id="ARBA00022670"/>
    </source>
</evidence>
<evidence type="ECO:0000256" key="6">
    <source>
        <dbReference type="ARBA" id="ARBA00022833"/>
    </source>
</evidence>
<feature type="domain" description="M23ase beta-sheet core" evidence="8">
    <location>
        <begin position="286"/>
        <end position="382"/>
    </location>
</feature>
<feature type="domain" description="Csd3-like second N-terminal" evidence="9">
    <location>
        <begin position="154"/>
        <end position="272"/>
    </location>
</feature>
<keyword evidence="7" id="KW-0482">Metalloprotease</keyword>
<dbReference type="PANTHER" id="PTHR21666:SF288">
    <property type="entry name" value="CELL DIVISION PROTEIN YTFB"/>
    <property type="match status" value="1"/>
</dbReference>
<comment type="cofactor">
    <cofactor evidence="1">
        <name>Zn(2+)</name>
        <dbReference type="ChEBI" id="CHEBI:29105"/>
    </cofactor>
</comment>
<dbReference type="GO" id="GO:0046872">
    <property type="term" value="F:metal ion binding"/>
    <property type="evidence" value="ECO:0007669"/>
    <property type="project" value="UniProtKB-KW"/>
</dbReference>
<evidence type="ECO:0000259" key="8">
    <source>
        <dbReference type="Pfam" id="PF01551"/>
    </source>
</evidence>
<reference evidence="10" key="2">
    <citation type="submission" date="2021-04" db="EMBL/GenBank/DDBJ databases">
        <authorList>
            <person name="Gilroy R."/>
        </authorList>
    </citation>
    <scope>NUCLEOTIDE SEQUENCE</scope>
    <source>
        <strain evidence="10">ChiGjej6B6-14162</strain>
    </source>
</reference>
<evidence type="ECO:0000256" key="7">
    <source>
        <dbReference type="ARBA" id="ARBA00023049"/>
    </source>
</evidence>
<keyword evidence="5" id="KW-0378">Hydrolase</keyword>
<accession>A0A9D1X785</accession>
<comment type="subcellular location">
    <subcellularLocation>
        <location evidence="2">Cell envelope</location>
    </subcellularLocation>
</comment>
<comment type="caution">
    <text evidence="10">The sequence shown here is derived from an EMBL/GenBank/DDBJ whole genome shotgun (WGS) entry which is preliminary data.</text>
</comment>
<dbReference type="SUPFAM" id="SSF51261">
    <property type="entry name" value="Duplicated hybrid motif"/>
    <property type="match status" value="1"/>
</dbReference>
<reference evidence="10" key="1">
    <citation type="journal article" date="2021" name="PeerJ">
        <title>Extensive microbial diversity within the chicken gut microbiome revealed by metagenomics and culture.</title>
        <authorList>
            <person name="Gilroy R."/>
            <person name="Ravi A."/>
            <person name="Getino M."/>
            <person name="Pursley I."/>
            <person name="Horton D.L."/>
            <person name="Alikhan N.F."/>
            <person name="Baker D."/>
            <person name="Gharbi K."/>
            <person name="Hall N."/>
            <person name="Watson M."/>
            <person name="Adriaenssens E.M."/>
            <person name="Foster-Nyarko E."/>
            <person name="Jarju S."/>
            <person name="Secka A."/>
            <person name="Antonio M."/>
            <person name="Oren A."/>
            <person name="Chaudhuri R.R."/>
            <person name="La Ragione R."/>
            <person name="Hildebrand F."/>
            <person name="Pallen M.J."/>
        </authorList>
    </citation>
    <scope>NUCLEOTIDE SEQUENCE</scope>
    <source>
        <strain evidence="10">ChiGjej6B6-14162</strain>
    </source>
</reference>
<sequence>MTKRTILRSVPFIWAIAGLLWMGGCSPSKKQTEDMDMDTQWKDSLQHIYQYGICVDSLDIKEHLIQRGDNPALIFSNLGFSALKADSISKASAHVLDPTKLRAGMHYYTFTTLDSLANIKYIAFAKSMTDYAVINLTGDTISAYEYTKSITLKKKYTEGTVNSSLWNVIKANGDDPFLAIRISDVYAWQIDFFDIKEGDAFKVIYNEAYIDDTTRLNIASIEAAIFTHQGKDYYAIPFTQDSVKEFFDEEGNSLRKAFLKAPLDFFRITSRFTNARFHPILKRYRAHHGVDYAAPTGTPVRSIGDGTVIAKGYQSGGGNFLKIKHNSVYTTTYMHLSRFAKGIQVGSHVRQGEEIAYVGSTGLSTGPHLDFRVHKNGQPIDPLKMEAPPSNPVKPELRDSFMVVKQMVLAEMDSLRQVTLTAQQPVATTDSIANNQQKEEIK</sequence>
<protein>
    <submittedName>
        <fullName evidence="10">Peptidoglycan DD-metalloendopeptidase family protein</fullName>
    </submittedName>
</protein>